<dbReference type="AlphaFoldDB" id="A0A382NEN2"/>
<proteinExistence type="predicted"/>
<reference evidence="2" key="1">
    <citation type="submission" date="2018-05" db="EMBL/GenBank/DDBJ databases">
        <authorList>
            <person name="Lanie J.A."/>
            <person name="Ng W.-L."/>
            <person name="Kazmierczak K.M."/>
            <person name="Andrzejewski T.M."/>
            <person name="Davidsen T.M."/>
            <person name="Wayne K.J."/>
            <person name="Tettelin H."/>
            <person name="Glass J.I."/>
            <person name="Rusch D."/>
            <person name="Podicherti R."/>
            <person name="Tsui H.-C.T."/>
            <person name="Winkler M.E."/>
        </authorList>
    </citation>
    <scope>NUCLEOTIDE SEQUENCE</scope>
</reference>
<protein>
    <submittedName>
        <fullName evidence="2">Uncharacterized protein</fullName>
    </submittedName>
</protein>
<gene>
    <name evidence="2" type="ORF">METZ01_LOCUS312014</name>
</gene>
<accession>A0A382NEN2</accession>
<sequence>MAESKTISYPMDEESKTSAVTDDLISKKAKPTILEQLRQEVSKKVERPEIEIPVPERENVAVRFSPNISQNQLRAWRRNCGENSKDGFDPLKFACYVVGSSCTAIVIDNIVVTNDDGLEVTFASPEVLEMTGDTRPIPDGIRHFYGIDPHLEATALAILDHAGYGEEVEDISENPIRE</sequence>
<dbReference type="EMBL" id="UINC01099692">
    <property type="protein sequence ID" value="SVC59160.1"/>
    <property type="molecule type" value="Genomic_DNA"/>
</dbReference>
<evidence type="ECO:0000313" key="2">
    <source>
        <dbReference type="EMBL" id="SVC59160.1"/>
    </source>
</evidence>
<name>A0A382NEN2_9ZZZZ</name>
<organism evidence="2">
    <name type="scientific">marine metagenome</name>
    <dbReference type="NCBI Taxonomy" id="408172"/>
    <lineage>
        <taxon>unclassified sequences</taxon>
        <taxon>metagenomes</taxon>
        <taxon>ecological metagenomes</taxon>
    </lineage>
</organism>
<feature type="region of interest" description="Disordered" evidence="1">
    <location>
        <begin position="1"/>
        <end position="22"/>
    </location>
</feature>
<evidence type="ECO:0000256" key="1">
    <source>
        <dbReference type="SAM" id="MobiDB-lite"/>
    </source>
</evidence>